<keyword evidence="1" id="KW-1185">Reference proteome</keyword>
<accession>A0A915NXU0</accession>
<protein>
    <submittedName>
        <fullName evidence="2">Uncharacterized protein</fullName>
    </submittedName>
</protein>
<dbReference type="WBParaSite" id="scf7180000421190.g6458">
    <property type="protein sequence ID" value="scf7180000421190.g6458"/>
    <property type="gene ID" value="scf7180000421190.g6458"/>
</dbReference>
<evidence type="ECO:0000313" key="2">
    <source>
        <dbReference type="WBParaSite" id="scf7180000421190.g6458"/>
    </source>
</evidence>
<reference evidence="2" key="1">
    <citation type="submission" date="2022-11" db="UniProtKB">
        <authorList>
            <consortium name="WormBaseParasite"/>
        </authorList>
    </citation>
    <scope>IDENTIFICATION</scope>
</reference>
<proteinExistence type="predicted"/>
<dbReference type="AlphaFoldDB" id="A0A915NXU0"/>
<name>A0A915NXU0_9BILA</name>
<sequence length="87" mass="10250">MSNNNILLSQEQNLNQNSHQINQVYDNALEQENKQKFLNDFNNRNQNNLISVNQASENYDFQSYSFYDQSIYGIDNFTITNTQFVSL</sequence>
<organism evidence="1 2">
    <name type="scientific">Meloidogyne floridensis</name>
    <dbReference type="NCBI Taxonomy" id="298350"/>
    <lineage>
        <taxon>Eukaryota</taxon>
        <taxon>Metazoa</taxon>
        <taxon>Ecdysozoa</taxon>
        <taxon>Nematoda</taxon>
        <taxon>Chromadorea</taxon>
        <taxon>Rhabditida</taxon>
        <taxon>Tylenchina</taxon>
        <taxon>Tylenchomorpha</taxon>
        <taxon>Tylenchoidea</taxon>
        <taxon>Meloidogynidae</taxon>
        <taxon>Meloidogyninae</taxon>
        <taxon>Meloidogyne</taxon>
    </lineage>
</organism>
<evidence type="ECO:0000313" key="1">
    <source>
        <dbReference type="Proteomes" id="UP000887560"/>
    </source>
</evidence>
<dbReference type="Proteomes" id="UP000887560">
    <property type="component" value="Unplaced"/>
</dbReference>